<dbReference type="AlphaFoldDB" id="A0A9P8AXV6"/>
<evidence type="ECO:0000313" key="1">
    <source>
        <dbReference type="EMBL" id="KAG7451998.1"/>
    </source>
</evidence>
<proteinExistence type="predicted"/>
<dbReference type="RefSeq" id="XP_043045498.1">
    <property type="nucleotide sequence ID" value="XM_043190841.1"/>
</dbReference>
<protein>
    <submittedName>
        <fullName evidence="1">Uncharacterized protein</fullName>
    </submittedName>
</protein>
<name>A0A9P8AXV6_9AGAR</name>
<keyword evidence="2" id="KW-1185">Reference proteome</keyword>
<dbReference type="Proteomes" id="UP000812287">
    <property type="component" value="Unassembled WGS sequence"/>
</dbReference>
<organism evidence="1 2">
    <name type="scientific">Guyanagaster necrorhizus</name>
    <dbReference type="NCBI Taxonomy" id="856835"/>
    <lineage>
        <taxon>Eukaryota</taxon>
        <taxon>Fungi</taxon>
        <taxon>Dikarya</taxon>
        <taxon>Basidiomycota</taxon>
        <taxon>Agaricomycotina</taxon>
        <taxon>Agaricomycetes</taxon>
        <taxon>Agaricomycetidae</taxon>
        <taxon>Agaricales</taxon>
        <taxon>Marasmiineae</taxon>
        <taxon>Physalacriaceae</taxon>
        <taxon>Guyanagaster</taxon>
    </lineage>
</organism>
<evidence type="ECO:0000313" key="2">
    <source>
        <dbReference type="Proteomes" id="UP000812287"/>
    </source>
</evidence>
<gene>
    <name evidence="1" type="ORF">BT62DRAFT_999740</name>
</gene>
<dbReference type="EMBL" id="MU250524">
    <property type="protein sequence ID" value="KAG7451998.1"/>
    <property type="molecule type" value="Genomic_DNA"/>
</dbReference>
<accession>A0A9P8AXV6</accession>
<dbReference type="GeneID" id="66113138"/>
<sequence length="156" mass="17199">MSINTQQFIMENLQTDTAASAQAGAYFPSEFASCLVSHGPCFSKGGGGGGDDIFEKCQDWTQLYLNLENSVLSLKIQLGTGFLVLQRISITRLLSAPGIAGNVCGFSRTNISLLWSPSWTLWSHFGYFDVRMKMRESFVFKALWGFDGPGYICILT</sequence>
<reference evidence="1" key="1">
    <citation type="submission" date="2020-11" db="EMBL/GenBank/DDBJ databases">
        <title>Adaptations for nitrogen fixation in a non-lichenized fungal sporocarp promotes dispersal by wood-feeding termites.</title>
        <authorList>
            <consortium name="DOE Joint Genome Institute"/>
            <person name="Koch R.A."/>
            <person name="Yoon G."/>
            <person name="Arayal U."/>
            <person name="Lail K."/>
            <person name="Amirebrahimi M."/>
            <person name="Labutti K."/>
            <person name="Lipzen A."/>
            <person name="Riley R."/>
            <person name="Barry K."/>
            <person name="Henrissat B."/>
            <person name="Grigoriev I.V."/>
            <person name="Herr J.R."/>
            <person name="Aime M.C."/>
        </authorList>
    </citation>
    <scope>NUCLEOTIDE SEQUENCE</scope>
    <source>
        <strain evidence="1">MCA 3950</strain>
    </source>
</reference>
<comment type="caution">
    <text evidence="1">The sequence shown here is derived from an EMBL/GenBank/DDBJ whole genome shotgun (WGS) entry which is preliminary data.</text>
</comment>